<evidence type="ECO:0000256" key="1">
    <source>
        <dbReference type="SAM" id="MobiDB-lite"/>
    </source>
</evidence>
<dbReference type="AlphaFoldDB" id="A0A8T0G1M5"/>
<reference evidence="2" key="1">
    <citation type="journal article" date="2020" name="bioRxiv">
        <title>Chromosome-level reference genome of the European wasp spider Argiope bruennichi: a resource for studies on range expansion and evolutionary adaptation.</title>
        <authorList>
            <person name="Sheffer M.M."/>
            <person name="Hoppe A."/>
            <person name="Krehenwinkel H."/>
            <person name="Uhl G."/>
            <person name="Kuss A.W."/>
            <person name="Jensen L."/>
            <person name="Jensen C."/>
            <person name="Gillespie R.G."/>
            <person name="Hoff K.J."/>
            <person name="Prost S."/>
        </authorList>
    </citation>
    <scope>NUCLEOTIDE SEQUENCE</scope>
</reference>
<sequence>MTSRYNMDKFGNIADQSRIYKPSQACDDFEKRQQAHMRQQNLNSLEENRNAEINVGASEKALFTGITENTRVRKPPGGDTNDIFGMENRQKLQAHTQKCRETDIWNNTQIPKKNIDNSTDQDENCENDSSDFSYFLNQLNLSKPVKSSSYQLNKENLNIFLDKSDSVNGKFTNQLSENKLKAVNEEEELKCSRKKFLRRNPITGEVMEVEVTVRSKLADCSNFTPTQNRAQITKGSEAHRTTVRVRQPPGGTSSNIF</sequence>
<proteinExistence type="predicted"/>
<gene>
    <name evidence="2" type="ORF">HNY73_000741</name>
</gene>
<protein>
    <submittedName>
        <fullName evidence="2">Uncharacterized protein</fullName>
    </submittedName>
</protein>
<accession>A0A8T0G1M5</accession>
<keyword evidence="3" id="KW-1185">Reference proteome</keyword>
<comment type="caution">
    <text evidence="2">The sequence shown here is derived from an EMBL/GenBank/DDBJ whole genome shotgun (WGS) entry which is preliminary data.</text>
</comment>
<reference evidence="2" key="2">
    <citation type="submission" date="2020-06" db="EMBL/GenBank/DDBJ databases">
        <authorList>
            <person name="Sheffer M."/>
        </authorList>
    </citation>
    <scope>NUCLEOTIDE SEQUENCE</scope>
</reference>
<organism evidence="2 3">
    <name type="scientific">Argiope bruennichi</name>
    <name type="common">Wasp spider</name>
    <name type="synonym">Aranea bruennichi</name>
    <dbReference type="NCBI Taxonomy" id="94029"/>
    <lineage>
        <taxon>Eukaryota</taxon>
        <taxon>Metazoa</taxon>
        <taxon>Ecdysozoa</taxon>
        <taxon>Arthropoda</taxon>
        <taxon>Chelicerata</taxon>
        <taxon>Arachnida</taxon>
        <taxon>Araneae</taxon>
        <taxon>Araneomorphae</taxon>
        <taxon>Entelegynae</taxon>
        <taxon>Araneoidea</taxon>
        <taxon>Araneidae</taxon>
        <taxon>Argiope</taxon>
    </lineage>
</organism>
<dbReference type="Proteomes" id="UP000807504">
    <property type="component" value="Unassembled WGS sequence"/>
</dbReference>
<dbReference type="EMBL" id="JABXBU010000001">
    <property type="protein sequence ID" value="KAF8796358.1"/>
    <property type="molecule type" value="Genomic_DNA"/>
</dbReference>
<evidence type="ECO:0000313" key="3">
    <source>
        <dbReference type="Proteomes" id="UP000807504"/>
    </source>
</evidence>
<feature type="region of interest" description="Disordered" evidence="1">
    <location>
        <begin position="233"/>
        <end position="257"/>
    </location>
</feature>
<evidence type="ECO:0000313" key="2">
    <source>
        <dbReference type="EMBL" id="KAF8796358.1"/>
    </source>
</evidence>
<name>A0A8T0G1M5_ARGBR</name>